<organism evidence="1 2">
    <name type="scientific">Adhaeribacter soli</name>
    <dbReference type="NCBI Taxonomy" id="2607655"/>
    <lineage>
        <taxon>Bacteria</taxon>
        <taxon>Pseudomonadati</taxon>
        <taxon>Bacteroidota</taxon>
        <taxon>Cytophagia</taxon>
        <taxon>Cytophagales</taxon>
        <taxon>Hymenobacteraceae</taxon>
        <taxon>Adhaeribacter</taxon>
    </lineage>
</organism>
<dbReference type="SUPFAM" id="SSF53448">
    <property type="entry name" value="Nucleotide-diphospho-sugar transferases"/>
    <property type="match status" value="1"/>
</dbReference>
<dbReference type="InterPro" id="IPR029044">
    <property type="entry name" value="Nucleotide-diphossugar_trans"/>
</dbReference>
<dbReference type="NCBIfam" id="TIGR04282">
    <property type="entry name" value="glyco_like_cofC"/>
    <property type="match status" value="1"/>
</dbReference>
<dbReference type="Pfam" id="PF09837">
    <property type="entry name" value="DUF2064"/>
    <property type="match status" value="1"/>
</dbReference>
<reference evidence="1 2" key="1">
    <citation type="submission" date="2019-09" db="EMBL/GenBank/DDBJ databases">
        <title>Genome sequence of Adhaeribacter sp. M2.</title>
        <authorList>
            <person name="Srinivasan S."/>
        </authorList>
    </citation>
    <scope>NUCLEOTIDE SEQUENCE [LARGE SCALE GENOMIC DNA]</scope>
    <source>
        <strain evidence="1 2">M2</strain>
    </source>
</reference>
<comment type="caution">
    <text evidence="1">The sequence shown here is derived from an EMBL/GenBank/DDBJ whole genome shotgun (WGS) entry which is preliminary data.</text>
</comment>
<evidence type="ECO:0000313" key="2">
    <source>
        <dbReference type="Proteomes" id="UP000326570"/>
    </source>
</evidence>
<gene>
    <name evidence="1" type="ORF">F0P94_02190</name>
</gene>
<evidence type="ECO:0000313" key="1">
    <source>
        <dbReference type="EMBL" id="KAA9345914.1"/>
    </source>
</evidence>
<protein>
    <submittedName>
        <fullName evidence="1">Glycosyltransferase</fullName>
    </submittedName>
</protein>
<dbReference type="PANTHER" id="PTHR36529:SF1">
    <property type="entry name" value="GLYCOSYLTRANSFERASE"/>
    <property type="match status" value="1"/>
</dbReference>
<dbReference type="PANTHER" id="PTHR36529">
    <property type="entry name" value="SLL1095 PROTEIN"/>
    <property type="match status" value="1"/>
</dbReference>
<proteinExistence type="predicted"/>
<dbReference type="GO" id="GO:0016740">
    <property type="term" value="F:transferase activity"/>
    <property type="evidence" value="ECO:0007669"/>
    <property type="project" value="UniProtKB-KW"/>
</dbReference>
<dbReference type="InterPro" id="IPR018641">
    <property type="entry name" value="Trfase_1_rSAM/seldom-assoc"/>
</dbReference>
<dbReference type="AlphaFoldDB" id="A0A5N1J5D9"/>
<sequence length="201" mass="22905">MNQENALIIFVRNPELGKVKTRLAATIGEENALRVYKELLRHTRDITQNLPVRKLLFFTGSPDPAFWPSEIYEPYRQEEGDLGFRMEKAFEQAFAEGGRKVIIIGSDCHELQEENISEAFEKLNSHKAVIGPAADGGYYLLGFSALNRSVFQHKTWSTDTVFHDTIRDFDREGLTYAVLPVLHDVDEGKDLNEVLRSLIYG</sequence>
<name>A0A5N1J5D9_9BACT</name>
<accession>A0A5N1J5D9</accession>
<dbReference type="Proteomes" id="UP000326570">
    <property type="component" value="Unassembled WGS sequence"/>
</dbReference>
<keyword evidence="1" id="KW-0808">Transferase</keyword>
<dbReference type="RefSeq" id="WP_150902057.1">
    <property type="nucleotide sequence ID" value="NZ_VTWT01000001.1"/>
</dbReference>
<dbReference type="Gene3D" id="3.90.550.10">
    <property type="entry name" value="Spore Coat Polysaccharide Biosynthesis Protein SpsA, Chain A"/>
    <property type="match status" value="1"/>
</dbReference>
<keyword evidence="2" id="KW-1185">Reference proteome</keyword>
<dbReference type="EMBL" id="VTWT01000001">
    <property type="protein sequence ID" value="KAA9345914.1"/>
    <property type="molecule type" value="Genomic_DNA"/>
</dbReference>